<comment type="caution">
    <text evidence="2">The sequence shown here is derived from an EMBL/GenBank/DDBJ whole genome shotgun (WGS) entry which is preliminary data.</text>
</comment>
<dbReference type="Proteomes" id="UP001589798">
    <property type="component" value="Unassembled WGS sequence"/>
</dbReference>
<dbReference type="InterPro" id="IPR030489">
    <property type="entry name" value="TR_Rrf2-type_CS"/>
</dbReference>
<dbReference type="PROSITE" id="PS01332">
    <property type="entry name" value="HTH_RRF2_1"/>
    <property type="match status" value="1"/>
</dbReference>
<evidence type="ECO:0000313" key="2">
    <source>
        <dbReference type="EMBL" id="MFC0204171.1"/>
    </source>
</evidence>
<accession>A0ABV6CX64</accession>
<keyword evidence="1" id="KW-0238">DNA-binding</keyword>
<dbReference type="PANTHER" id="PTHR33221">
    <property type="entry name" value="WINGED HELIX-TURN-HELIX TRANSCRIPTIONAL REGULATOR, RRF2 FAMILY"/>
    <property type="match status" value="1"/>
</dbReference>
<dbReference type="SUPFAM" id="SSF46785">
    <property type="entry name" value="Winged helix' DNA-binding domain"/>
    <property type="match status" value="1"/>
</dbReference>
<dbReference type="NCBIfam" id="TIGR00738">
    <property type="entry name" value="rrf2_super"/>
    <property type="match status" value="1"/>
</dbReference>
<dbReference type="InterPro" id="IPR036388">
    <property type="entry name" value="WH-like_DNA-bd_sf"/>
</dbReference>
<evidence type="ECO:0000313" key="3">
    <source>
        <dbReference type="Proteomes" id="UP001589798"/>
    </source>
</evidence>
<dbReference type="RefSeq" id="WP_379486928.1">
    <property type="nucleotide sequence ID" value="NZ_JBHLWK010000010.1"/>
</dbReference>
<name>A0ABV6CX64_9SPHN</name>
<gene>
    <name evidence="2" type="ORF">ACFFJC_07765</name>
</gene>
<keyword evidence="3" id="KW-1185">Reference proteome</keyword>
<reference evidence="2 3" key="1">
    <citation type="submission" date="2024-09" db="EMBL/GenBank/DDBJ databases">
        <authorList>
            <person name="Sun Q."/>
            <person name="Mori K."/>
        </authorList>
    </citation>
    <scope>NUCLEOTIDE SEQUENCE [LARGE SCALE GENOMIC DNA]</scope>
    <source>
        <strain evidence="2 3">CCM 7706</strain>
    </source>
</reference>
<dbReference type="Gene3D" id="1.10.10.10">
    <property type="entry name" value="Winged helix-like DNA-binding domain superfamily/Winged helix DNA-binding domain"/>
    <property type="match status" value="1"/>
</dbReference>
<protein>
    <submittedName>
        <fullName evidence="2">RrF2 family transcriptional regulator</fullName>
    </submittedName>
</protein>
<organism evidence="2 3">
    <name type="scientific">Novosphingobium soli</name>
    <dbReference type="NCBI Taxonomy" id="574956"/>
    <lineage>
        <taxon>Bacteria</taxon>
        <taxon>Pseudomonadati</taxon>
        <taxon>Pseudomonadota</taxon>
        <taxon>Alphaproteobacteria</taxon>
        <taxon>Sphingomonadales</taxon>
        <taxon>Sphingomonadaceae</taxon>
        <taxon>Novosphingobium</taxon>
    </lineage>
</organism>
<dbReference type="InterPro" id="IPR000944">
    <property type="entry name" value="Tscrpt_reg_Rrf2"/>
</dbReference>
<dbReference type="PROSITE" id="PS51197">
    <property type="entry name" value="HTH_RRF2_2"/>
    <property type="match status" value="1"/>
</dbReference>
<dbReference type="Pfam" id="PF02082">
    <property type="entry name" value="Rrf2"/>
    <property type="match status" value="1"/>
</dbReference>
<dbReference type="InterPro" id="IPR036390">
    <property type="entry name" value="WH_DNA-bd_sf"/>
</dbReference>
<dbReference type="PANTHER" id="PTHR33221:SF4">
    <property type="entry name" value="HTH-TYPE TRANSCRIPTIONAL REPRESSOR NSRR"/>
    <property type="match status" value="1"/>
</dbReference>
<proteinExistence type="predicted"/>
<sequence>MRLTAHTDYALRILLHAALAEGEGDGLLSIAQVARDHAISRNHAMKVVNVLANAGLLATVRGRSGGFRLGRPAEDITLGEVVRLTEPGMKAADCEGCVLQEFCGLTGMLAGAMRAFLGELDRRTLAAAAAGSRLPARLAAGTMVTSPALDQERGEG</sequence>
<dbReference type="EMBL" id="JBHLWK010000010">
    <property type="protein sequence ID" value="MFC0204171.1"/>
    <property type="molecule type" value="Genomic_DNA"/>
</dbReference>
<evidence type="ECO:0000256" key="1">
    <source>
        <dbReference type="ARBA" id="ARBA00023125"/>
    </source>
</evidence>